<sequence>MRYTLNHFTYSFSWVRMLLTLYLDCRHSGHTIFCLLVEQFSNDKLQSEGEGSETSQGVFLTCSSTTRASEVQRTSIRKSVTFHITHHSDSSSPEGACEADITDPIRRVRPDAFRRALQFRRRTCLARVHVHGSLFSLSDQKTEEDSSVSRVSEAESVETSPQEDEHKDLIDYELYLAQPVEIRYPFNYVADLFEDASPMSVHEE</sequence>
<dbReference type="EMBL" id="QNGE01002137">
    <property type="protein sequence ID" value="KAA3676129.1"/>
    <property type="molecule type" value="Genomic_DNA"/>
</dbReference>
<evidence type="ECO:0000313" key="2">
    <source>
        <dbReference type="EMBL" id="KAA3676129.1"/>
    </source>
</evidence>
<dbReference type="Proteomes" id="UP000324629">
    <property type="component" value="Unassembled WGS sequence"/>
</dbReference>
<evidence type="ECO:0000256" key="1">
    <source>
        <dbReference type="SAM" id="MobiDB-lite"/>
    </source>
</evidence>
<dbReference type="AlphaFoldDB" id="A0A5J4NL90"/>
<protein>
    <submittedName>
        <fullName evidence="2">Uncharacterized protein</fullName>
    </submittedName>
</protein>
<comment type="caution">
    <text evidence="2">The sequence shown here is derived from an EMBL/GenBank/DDBJ whole genome shotgun (WGS) entry which is preliminary data.</text>
</comment>
<feature type="region of interest" description="Disordered" evidence="1">
    <location>
        <begin position="139"/>
        <end position="165"/>
    </location>
</feature>
<name>A0A5J4NL90_9TREM</name>
<keyword evidence="3" id="KW-1185">Reference proteome</keyword>
<evidence type="ECO:0000313" key="3">
    <source>
        <dbReference type="Proteomes" id="UP000324629"/>
    </source>
</evidence>
<gene>
    <name evidence="2" type="ORF">DEA37_0002661</name>
</gene>
<reference evidence="2 3" key="1">
    <citation type="journal article" date="2019" name="Gigascience">
        <title>Whole-genome sequence of the oriental lung fluke Paragonimus westermani.</title>
        <authorList>
            <person name="Oey H."/>
            <person name="Zakrzewski M."/>
            <person name="Narain K."/>
            <person name="Devi K.R."/>
            <person name="Agatsuma T."/>
            <person name="Nawaratna S."/>
            <person name="Gobert G.N."/>
            <person name="Jones M.K."/>
            <person name="Ragan M.A."/>
            <person name="McManus D.P."/>
            <person name="Krause L."/>
        </authorList>
    </citation>
    <scope>NUCLEOTIDE SEQUENCE [LARGE SCALE GENOMIC DNA]</scope>
    <source>
        <strain evidence="2 3">IND2009</strain>
    </source>
</reference>
<proteinExistence type="predicted"/>
<accession>A0A5J4NL90</accession>
<organism evidence="2 3">
    <name type="scientific">Paragonimus westermani</name>
    <dbReference type="NCBI Taxonomy" id="34504"/>
    <lineage>
        <taxon>Eukaryota</taxon>
        <taxon>Metazoa</taxon>
        <taxon>Spiralia</taxon>
        <taxon>Lophotrochozoa</taxon>
        <taxon>Platyhelminthes</taxon>
        <taxon>Trematoda</taxon>
        <taxon>Digenea</taxon>
        <taxon>Plagiorchiida</taxon>
        <taxon>Troglotremata</taxon>
        <taxon>Troglotrematidae</taxon>
        <taxon>Paragonimus</taxon>
    </lineage>
</organism>